<evidence type="ECO:0000313" key="2">
    <source>
        <dbReference type="Proteomes" id="UP001374599"/>
    </source>
</evidence>
<accession>A0ACB5UPZ9</accession>
<protein>
    <submittedName>
        <fullName evidence="1">Uncharacterized protein</fullName>
    </submittedName>
</protein>
<name>A0ACB5UPZ9_9FIRM</name>
<organism evidence="1 2">
    <name type="scientific">Vallitalea maricola</name>
    <dbReference type="NCBI Taxonomy" id="3074433"/>
    <lineage>
        <taxon>Bacteria</taxon>
        <taxon>Bacillati</taxon>
        <taxon>Bacillota</taxon>
        <taxon>Clostridia</taxon>
        <taxon>Lachnospirales</taxon>
        <taxon>Vallitaleaceae</taxon>
        <taxon>Vallitalea</taxon>
    </lineage>
</organism>
<proteinExistence type="predicted"/>
<gene>
    <name evidence="1" type="ORF">AN2V17_42780</name>
</gene>
<comment type="caution">
    <text evidence="1">The sequence shown here is derived from an EMBL/GenBank/DDBJ whole genome shotgun (WGS) entry which is preliminary data.</text>
</comment>
<dbReference type="EMBL" id="BTPU01000094">
    <property type="protein sequence ID" value="GMQ65036.1"/>
    <property type="molecule type" value="Genomic_DNA"/>
</dbReference>
<keyword evidence="2" id="KW-1185">Reference proteome</keyword>
<sequence length="250" mass="28010">MSSIIKSPFINYASNNKKIIGVNNKNNISENKEEDIHISAAKINKSIEKQKKQAEQVANDIINKAMGEAQCIVEDAKKSAIDITEEAYKKALEDGYKDGISKGEQEAIQLKNEADQILQQAYDEKEKILSDIEPKIANILIELVKNLTGYVIEKENIILYLIKKGFSEIETLDDLIVHVSPDDFDYVNENKDKLCEEISQTVNVEIIKDNALESNDCFIETKLGNLDCSLNTRLNGLTSDLKLIANSLNS</sequence>
<reference evidence="1" key="1">
    <citation type="submission" date="2023-09" db="EMBL/GenBank/DDBJ databases">
        <title>Vallitalea sediminicola and Vallitalea maricola sp. nov., anaerobic bacteria isolated from marine sediment.</title>
        <authorList>
            <person name="Hirano S."/>
            <person name="Maeda A."/>
            <person name="Terahara T."/>
            <person name="Mori K."/>
            <person name="Hamada M."/>
            <person name="Matsumoto R."/>
            <person name="Kobayashi T."/>
        </authorList>
    </citation>
    <scope>NUCLEOTIDE SEQUENCE</scope>
    <source>
        <strain evidence="1">AN17-2</strain>
    </source>
</reference>
<evidence type="ECO:0000313" key="1">
    <source>
        <dbReference type="EMBL" id="GMQ65036.1"/>
    </source>
</evidence>
<dbReference type="Proteomes" id="UP001374599">
    <property type="component" value="Unassembled WGS sequence"/>
</dbReference>